<dbReference type="EMBL" id="JBHUIP010000016">
    <property type="protein sequence ID" value="MFD2265298.1"/>
    <property type="molecule type" value="Genomic_DNA"/>
</dbReference>
<keyword evidence="2" id="KW-0472">Membrane</keyword>
<evidence type="ECO:0000313" key="4">
    <source>
        <dbReference type="Proteomes" id="UP001597295"/>
    </source>
</evidence>
<reference evidence="4" key="1">
    <citation type="journal article" date="2019" name="Int. J. Syst. Evol. Microbiol.">
        <title>The Global Catalogue of Microorganisms (GCM) 10K type strain sequencing project: providing services to taxonomists for standard genome sequencing and annotation.</title>
        <authorList>
            <consortium name="The Broad Institute Genomics Platform"/>
            <consortium name="The Broad Institute Genome Sequencing Center for Infectious Disease"/>
            <person name="Wu L."/>
            <person name="Ma J."/>
        </authorList>
    </citation>
    <scope>NUCLEOTIDE SEQUENCE [LARGE SCALE GENOMIC DNA]</scope>
    <source>
        <strain evidence="4">CGMCC 1.19062</strain>
    </source>
</reference>
<gene>
    <name evidence="3" type="ORF">ACFSM5_20510</name>
</gene>
<feature type="region of interest" description="Disordered" evidence="1">
    <location>
        <begin position="118"/>
        <end position="167"/>
    </location>
</feature>
<protein>
    <submittedName>
        <fullName evidence="3">FxsA family protein</fullName>
    </submittedName>
</protein>
<evidence type="ECO:0000313" key="3">
    <source>
        <dbReference type="EMBL" id="MFD2265298.1"/>
    </source>
</evidence>
<evidence type="ECO:0000256" key="2">
    <source>
        <dbReference type="SAM" id="Phobius"/>
    </source>
</evidence>
<proteinExistence type="predicted"/>
<dbReference type="Proteomes" id="UP001597295">
    <property type="component" value="Unassembled WGS sequence"/>
</dbReference>
<keyword evidence="2" id="KW-0812">Transmembrane</keyword>
<keyword evidence="4" id="KW-1185">Reference proteome</keyword>
<dbReference type="PANTHER" id="PTHR35335:SF1">
    <property type="entry name" value="UPF0716 PROTEIN FXSA"/>
    <property type="match status" value="1"/>
</dbReference>
<name>A0ABW5DVY9_9PROT</name>
<dbReference type="InterPro" id="IPR007313">
    <property type="entry name" value="FxsA"/>
</dbReference>
<feature type="transmembrane region" description="Helical" evidence="2">
    <location>
        <begin position="30"/>
        <end position="48"/>
    </location>
</feature>
<accession>A0ABW5DVY9</accession>
<dbReference type="PANTHER" id="PTHR35335">
    <property type="entry name" value="UPF0716 PROTEIN FXSA"/>
    <property type="match status" value="1"/>
</dbReference>
<dbReference type="NCBIfam" id="NF008528">
    <property type="entry name" value="PRK11463.1-2"/>
    <property type="match status" value="1"/>
</dbReference>
<dbReference type="RefSeq" id="WP_379878494.1">
    <property type="nucleotide sequence ID" value="NZ_JBHUIP010000016.1"/>
</dbReference>
<keyword evidence="2" id="KW-1133">Transmembrane helix</keyword>
<comment type="caution">
    <text evidence="3">The sequence shown here is derived from an EMBL/GenBank/DDBJ whole genome shotgun (WGS) entry which is preliminary data.</text>
</comment>
<evidence type="ECO:0000256" key="1">
    <source>
        <dbReference type="SAM" id="MobiDB-lite"/>
    </source>
</evidence>
<dbReference type="Pfam" id="PF04186">
    <property type="entry name" value="FxsA"/>
    <property type="match status" value="1"/>
</dbReference>
<feature type="compositionally biased region" description="Basic and acidic residues" evidence="1">
    <location>
        <begin position="144"/>
        <end position="167"/>
    </location>
</feature>
<feature type="transmembrane region" description="Helical" evidence="2">
    <location>
        <begin position="69"/>
        <end position="88"/>
    </location>
</feature>
<sequence>MARLFALVPVILEVASLLIAGQVIGPLATFGAVVAGAIIGGAILVRLGRAFFADLDRTLKSGQAPEGPVLRAICLLAAGLLFICPGFFSDILAVLLLVPSARALLAPMVWRRMVRPGQSAGPRGPFGGSHSRDGRGGSTTILDGDYKDVTDEQKKDAPEILPPRREE</sequence>
<organism evidence="3 4">
    <name type="scientific">Lacibacterium aquatile</name>
    <dbReference type="NCBI Taxonomy" id="1168082"/>
    <lineage>
        <taxon>Bacteria</taxon>
        <taxon>Pseudomonadati</taxon>
        <taxon>Pseudomonadota</taxon>
        <taxon>Alphaproteobacteria</taxon>
        <taxon>Rhodospirillales</taxon>
        <taxon>Rhodospirillaceae</taxon>
    </lineage>
</organism>